<feature type="transmembrane region" description="Helical" evidence="2">
    <location>
        <begin position="264"/>
        <end position="289"/>
    </location>
</feature>
<reference evidence="3 4" key="1">
    <citation type="submission" date="2018-01" db="EMBL/GenBank/DDBJ databases">
        <title>Draft Genome Sequence of Komagataeibacter maltaceti LMG 1529, a Vinegar Producing Acetic Acid Bacterium Isolated from Malt Vinegar Brewery Acetifiers.</title>
        <authorList>
            <person name="Zhang Q."/>
            <person name="Hollensteiner J."/>
            <person name="Poehlein A."/>
            <person name="Daniel R."/>
        </authorList>
    </citation>
    <scope>NUCLEOTIDE SEQUENCE [LARGE SCALE GENOMIC DNA]</scope>
    <source>
        <strain evidence="3 4">LMG 1529</strain>
    </source>
</reference>
<keyword evidence="2" id="KW-1133">Transmembrane helix</keyword>
<dbReference type="Pfam" id="PF02405">
    <property type="entry name" value="MlaE"/>
    <property type="match status" value="1"/>
</dbReference>
<feature type="region of interest" description="Disordered" evidence="1">
    <location>
        <begin position="1"/>
        <end position="38"/>
    </location>
</feature>
<comment type="caution">
    <text evidence="3">The sequence shown here is derived from an EMBL/GenBank/DDBJ whole genome shotgun (WGS) entry which is preliminary data.</text>
</comment>
<name>A0A2S3VYR0_9PROT</name>
<feature type="transmembrane region" description="Helical" evidence="2">
    <location>
        <begin position="234"/>
        <end position="258"/>
    </location>
</feature>
<accession>A0A2S3VYR0</accession>
<keyword evidence="2" id="KW-0472">Membrane</keyword>
<feature type="transmembrane region" description="Helical" evidence="2">
    <location>
        <begin position="369"/>
        <end position="393"/>
    </location>
</feature>
<proteinExistence type="predicted"/>
<evidence type="ECO:0000256" key="1">
    <source>
        <dbReference type="SAM" id="MobiDB-lite"/>
    </source>
</evidence>
<feature type="transmembrane region" description="Helical" evidence="2">
    <location>
        <begin position="310"/>
        <end position="331"/>
    </location>
</feature>
<organism evidence="3 4">
    <name type="scientific">Novacetimonas maltaceti</name>
    <dbReference type="NCBI Taxonomy" id="1203393"/>
    <lineage>
        <taxon>Bacteria</taxon>
        <taxon>Pseudomonadati</taxon>
        <taxon>Pseudomonadota</taxon>
        <taxon>Alphaproteobacteria</taxon>
        <taxon>Acetobacterales</taxon>
        <taxon>Acetobacteraceae</taxon>
        <taxon>Novacetimonas</taxon>
    </lineage>
</organism>
<dbReference type="InterPro" id="IPR030802">
    <property type="entry name" value="Permease_MalE"/>
</dbReference>
<dbReference type="PANTHER" id="PTHR30188">
    <property type="entry name" value="ABC TRANSPORTER PERMEASE PROTEIN-RELATED"/>
    <property type="match status" value="1"/>
</dbReference>
<feature type="transmembrane region" description="Helical" evidence="2">
    <location>
        <begin position="413"/>
        <end position="438"/>
    </location>
</feature>
<feature type="transmembrane region" description="Helical" evidence="2">
    <location>
        <begin position="337"/>
        <end position="357"/>
    </location>
</feature>
<dbReference type="GO" id="GO:0043190">
    <property type="term" value="C:ATP-binding cassette (ABC) transporter complex"/>
    <property type="evidence" value="ECO:0007669"/>
    <property type="project" value="InterPro"/>
</dbReference>
<evidence type="ECO:0000313" key="3">
    <source>
        <dbReference type="EMBL" id="POF61738.1"/>
    </source>
</evidence>
<keyword evidence="4" id="KW-1185">Reference proteome</keyword>
<dbReference type="PANTHER" id="PTHR30188:SF3">
    <property type="entry name" value="ABC TRANSPORTER PERMEASE"/>
    <property type="match status" value="1"/>
</dbReference>
<evidence type="ECO:0008006" key="5">
    <source>
        <dbReference type="Google" id="ProtNLM"/>
    </source>
</evidence>
<keyword evidence="2" id="KW-0812">Transmembrane</keyword>
<dbReference type="AlphaFoldDB" id="A0A2S3VYR0"/>
<gene>
    <name evidence="3" type="ORF">KMAL_26310</name>
</gene>
<dbReference type="EMBL" id="POTC01000048">
    <property type="protein sequence ID" value="POF61738.1"/>
    <property type="molecule type" value="Genomic_DNA"/>
</dbReference>
<protein>
    <recommendedName>
        <fullName evidence="5">ABC transporter permease</fullName>
    </recommendedName>
</protein>
<evidence type="ECO:0000256" key="2">
    <source>
        <dbReference type="SAM" id="Phobius"/>
    </source>
</evidence>
<feature type="compositionally biased region" description="Gly residues" evidence="1">
    <location>
        <begin position="1"/>
        <end position="10"/>
    </location>
</feature>
<sequence>MHAGSSGMGRGRPREHAPGASGRPRHGMRRPAHGCAGPLSARRSLRVLPTAVAGTVLRLERLVNTSVNGAPQWHLQAEANRTLITLSGEWIAQTGTTPDFPNDGLAPATKGKPLEFSTEGLGRWDTSLISFLWELKRDARLADVTVSTDTLPVSARKLLDLLPEIPPEPHAPPPHHFAPVAAVGQFTLDTLNEIGCVSEMGVATAKGGLAALLGKGMMRTVDLLSDVRAAGPTALLIVGVVNFLVGAILAFVGAVQLHKFAADIYVASLVGIAMVREMSAVMTAIIMAGRTGGAYAARISTMQGNEEIDALTVFGIPVSSYLILPSVLALVLTMPLLYLYGCLIGMFGGFVVAYIMLNVTPLGYFHETLYAVALSQFIFGFIKSIVFGGFIGLTSCRIGLKAGRSAADVGIAATRAVVVGIVGVIAIDAIFAVIANVLDI</sequence>
<dbReference type="GO" id="GO:0005548">
    <property type="term" value="F:phospholipid transporter activity"/>
    <property type="evidence" value="ECO:0007669"/>
    <property type="project" value="TreeGrafter"/>
</dbReference>
<evidence type="ECO:0000313" key="4">
    <source>
        <dbReference type="Proteomes" id="UP000237344"/>
    </source>
</evidence>
<feature type="compositionally biased region" description="Basic residues" evidence="1">
    <location>
        <begin position="23"/>
        <end position="32"/>
    </location>
</feature>
<dbReference type="Proteomes" id="UP000237344">
    <property type="component" value="Unassembled WGS sequence"/>
</dbReference>